<name>A0A9X3S1N1_9ACTN</name>
<keyword evidence="2" id="KW-1185">Reference proteome</keyword>
<dbReference type="RefSeq" id="WP_270039050.1">
    <property type="nucleotide sequence ID" value="NZ_JAPDOD010000005.1"/>
</dbReference>
<protein>
    <submittedName>
        <fullName evidence="1">Uncharacterized protein</fullName>
    </submittedName>
</protein>
<gene>
    <name evidence="1" type="ORF">OM076_08375</name>
</gene>
<evidence type="ECO:0000313" key="2">
    <source>
        <dbReference type="Proteomes" id="UP001149140"/>
    </source>
</evidence>
<reference evidence="1" key="1">
    <citation type="submission" date="2022-10" db="EMBL/GenBank/DDBJ databases">
        <title>The WGS of Solirubrobacter ginsenosidimutans DSM 21036.</title>
        <authorList>
            <person name="Jiang Z."/>
        </authorList>
    </citation>
    <scope>NUCLEOTIDE SEQUENCE</scope>
    <source>
        <strain evidence="1">DSM 21036</strain>
    </source>
</reference>
<proteinExistence type="predicted"/>
<evidence type="ECO:0000313" key="1">
    <source>
        <dbReference type="EMBL" id="MDA0160276.1"/>
    </source>
</evidence>
<accession>A0A9X3S1N1</accession>
<dbReference type="EMBL" id="JAPDOD010000005">
    <property type="protein sequence ID" value="MDA0160276.1"/>
    <property type="molecule type" value="Genomic_DNA"/>
</dbReference>
<organism evidence="1 2">
    <name type="scientific">Solirubrobacter ginsenosidimutans</name>
    <dbReference type="NCBI Taxonomy" id="490573"/>
    <lineage>
        <taxon>Bacteria</taxon>
        <taxon>Bacillati</taxon>
        <taxon>Actinomycetota</taxon>
        <taxon>Thermoleophilia</taxon>
        <taxon>Solirubrobacterales</taxon>
        <taxon>Solirubrobacteraceae</taxon>
        <taxon>Solirubrobacter</taxon>
    </lineage>
</organism>
<dbReference type="AlphaFoldDB" id="A0A9X3S1N1"/>
<comment type="caution">
    <text evidence="1">The sequence shown here is derived from an EMBL/GenBank/DDBJ whole genome shotgun (WGS) entry which is preliminary data.</text>
</comment>
<dbReference type="Proteomes" id="UP001149140">
    <property type="component" value="Unassembled WGS sequence"/>
</dbReference>
<sequence>MTLCVSHWHQPLIVPLATGVLQLDVGAQVDAPWSGGGPGTTNIASDGSGERPRFEYHVNGDGGVWIFSAVAQCARRISVAWTYTGFHAWFHVRVELERFVRRGDAEILQETLTESGRPGPSSGFAYTGIATFDVWPGDVYGFRMSGRDFGRGPSA</sequence>